<organism evidence="1 2">
    <name type="scientific">Allokutzneria multivorans</name>
    <dbReference type="NCBI Taxonomy" id="1142134"/>
    <lineage>
        <taxon>Bacteria</taxon>
        <taxon>Bacillati</taxon>
        <taxon>Actinomycetota</taxon>
        <taxon>Actinomycetes</taxon>
        <taxon>Pseudonocardiales</taxon>
        <taxon>Pseudonocardiaceae</taxon>
        <taxon>Allokutzneria</taxon>
    </lineage>
</organism>
<dbReference type="Proteomes" id="UP001501747">
    <property type="component" value="Unassembled WGS sequence"/>
</dbReference>
<name>A0ABP7S4U0_9PSEU</name>
<dbReference type="EMBL" id="BAABAL010000009">
    <property type="protein sequence ID" value="GAA4006539.1"/>
    <property type="molecule type" value="Genomic_DNA"/>
</dbReference>
<evidence type="ECO:0000313" key="2">
    <source>
        <dbReference type="Proteomes" id="UP001501747"/>
    </source>
</evidence>
<evidence type="ECO:0000313" key="1">
    <source>
        <dbReference type="EMBL" id="GAA4006539.1"/>
    </source>
</evidence>
<dbReference type="RefSeq" id="WP_344875103.1">
    <property type="nucleotide sequence ID" value="NZ_BAABAL010000009.1"/>
</dbReference>
<proteinExistence type="predicted"/>
<comment type="caution">
    <text evidence="1">The sequence shown here is derived from an EMBL/GenBank/DDBJ whole genome shotgun (WGS) entry which is preliminary data.</text>
</comment>
<keyword evidence="2" id="KW-1185">Reference proteome</keyword>
<protein>
    <submittedName>
        <fullName evidence="1">Uncharacterized protein</fullName>
    </submittedName>
</protein>
<gene>
    <name evidence="1" type="ORF">GCM10022247_30330</name>
</gene>
<accession>A0ABP7S4U0</accession>
<sequence length="57" mass="6170">MTSTEPSTIAELIKDCADLPDSLRSSSAVVPQQRAAAPWRVSEANTAQVREMDDYGC</sequence>
<reference evidence="2" key="1">
    <citation type="journal article" date="2019" name="Int. J. Syst. Evol. Microbiol.">
        <title>The Global Catalogue of Microorganisms (GCM) 10K type strain sequencing project: providing services to taxonomists for standard genome sequencing and annotation.</title>
        <authorList>
            <consortium name="The Broad Institute Genomics Platform"/>
            <consortium name="The Broad Institute Genome Sequencing Center for Infectious Disease"/>
            <person name="Wu L."/>
            <person name="Ma J."/>
        </authorList>
    </citation>
    <scope>NUCLEOTIDE SEQUENCE [LARGE SCALE GENOMIC DNA]</scope>
    <source>
        <strain evidence="2">JCM 17342</strain>
    </source>
</reference>